<dbReference type="SMART" id="SM00112">
    <property type="entry name" value="CA"/>
    <property type="match status" value="14"/>
</dbReference>
<feature type="domain" description="Cadherin" evidence="14">
    <location>
        <begin position="56"/>
        <end position="163"/>
    </location>
</feature>
<dbReference type="CDD" id="cd11304">
    <property type="entry name" value="Cadherin_repeat"/>
    <property type="match status" value="13"/>
</dbReference>
<feature type="domain" description="Cadherin" evidence="14">
    <location>
        <begin position="1310"/>
        <end position="1419"/>
    </location>
</feature>
<feature type="signal peptide" evidence="13">
    <location>
        <begin position="1"/>
        <end position="24"/>
    </location>
</feature>
<sequence length="1963" mass="214280">MESVSHRRIAVLFVQLACLLLGASVKPGASNSAPDMYLCSNLNTSYVTLPGNACSNTASFIIYILEEVPIGVPLIQFEARDPENDNVAMTLVGKDQSIYFFSVVSYPNNRTAVLKQNSRLDADSLNKISLVLQIKLNDGNLNEITKDFDLVIVRDINDNPPEFQNLPYRWLIPENEPPSSNLSLTIEVVDRDQSSSGMLITYKDVSGSTAKNLFSLSDQTTSTYCNPSGSCVGRRFTRVLTILRALDYEVSSFYQLSVNATDLTDGGTTTVTDVIINVQDRQDTPPFFDGIPYLKNVPENSPSGTLVITLIARDGDRGVPNSISYHLDASNAFSKYFILNNVTGELRTSSVKLDREGADILAIFGTIDLPVIAKEMSSVVQPANISQAGTTVRITVDDENDFFPTFEYPVYNGSVPENTMAGVPVNLFSQISISDLDAGDNGVFNLTLMRNGQVYRDFEVSPVTISRQGAVFIMVKNSSFLDYETVQSVTFQIVATETRTTQRFSSTATVQLQILDVNDNRPVFNQSGYAFTIPENSPINTFVGRVKATDADSGAFGTVSYALDGTDAFKFRINSTTGDIFVNVDADKNLTLLDRERFSTIFLTIEGRDGGGFVTAVQMEILLSDQNDQAPVFTRLSYFGVVKENSFTFDSPVQVEAADNDLKGSNNSIVEYRIIGGDLGGNFNIVSTSGLLMIRTPLNYESLPSSIVNLTISAYDLGVPSLNSSINVQVTVLDQNDNSPICTYALFNATVMENATSGTQILQVNATDADPPGSENSRVFFRIQTGAADKFTIDGNTGWIVVERGADLDVTRYGSRYNLSIIVYDNGTPQRNGTCIAVIFVRDVNNQRPYFEVPTRRETVQENLSLNQPLPITPQFTAKDPDTTSNLQYSILFSQMSATEGNGQQVSVSNYNYTDLLYVSSTNGTLFVKNILDREKAQEIQIPIFVQDLAAETPLPVQTATGTLIITLSDLNDESPVFQLPAVNNTYRITVSEGLRPPTDISLKALATDPDTSNPPLVYSISPPSTIFSIDTNTAQVSLKTALDRETADQHQFFVLVNDSIHITTATVYVNVSDFNDVTPSFYQFASNLSISEATSVGSLLTRVLAYDNDTGLFGTVHYRILSGGGGKFALNDTSGELRLGQALDRDVPGGEEYSLLIEAFDNPGSADSLRTSRAMMISVLDVNDNPPRFAQDNFTITSLLESMDSNQLIREISATDADTGVNAQISFSLRAIPGQNSDALNLFFVTTKQSGSVFSAAIWTRKSLTRAVGWYNLTLLATDAGTPTMTGSTNLTFFIADVNDHSPVFVYPNQTQTVIQVNESTNASSTIGKPLLVAKAIDQDYGNNTIVRFDLTSSNGDNAAFNIDAVSGLLTVATNLNREVKSEYRFSIKAYDLGVPPLTTMVNIVVQVLDVDESPPVFGPDSRVQQLSVPENSVPSSLIPGLTISGVRVGSIAKASDPDVTDKSTPICYFMLDPVYYLFYLNKTSGDLYVLSALDREAAPQYNLHVIAVGASQCNSTAYEWKNATNHRVKRYLDTTPIAYNPNNATMALIVVNVGDVNDNPPVWKNSIYYGGVRVTDPPSTTVFNFAEFVTDADIGNNSLLTFGMTGPTPDNQKLRTQLASREILDSVFTLDNRTGVLKTGDKTYFQETMTGAVSFNVTASDSKYLATTMCTIYLLSLEQQLIVVMSGVPANATRIRDAFVSYLSNITGWRIVVDNIVTHKNDDGTADNSKTDMYIHAINLKDNSIVPAATVRDKVDLLWPEMVAIYKTFGVLQVKLASQPASSDSILEIMRIALIVVACSLAILLFFACVSLWSCRRMYRRKLKAATAVAFGTNGHSNAPRTPGTNMHTYEGSNPIWLEAYNMNQYDNKNFESSDKGDSIDSSQMEPADQQIEMRFDEVEKTMEFLNDNISESGSTNFRNSREMLSSAVDAGPDILAEPTPGPGDDGLAPVNLNGVPATSI</sequence>
<dbReference type="InterPro" id="IPR002126">
    <property type="entry name" value="Cadherin-like_dom"/>
</dbReference>
<feature type="domain" description="Cadherin" evidence="14">
    <location>
        <begin position="525"/>
        <end position="633"/>
    </location>
</feature>
<evidence type="ECO:0000256" key="5">
    <source>
        <dbReference type="ARBA" id="ARBA00022737"/>
    </source>
</evidence>
<evidence type="ECO:0000256" key="9">
    <source>
        <dbReference type="ARBA" id="ARBA00023136"/>
    </source>
</evidence>
<evidence type="ECO:0000256" key="1">
    <source>
        <dbReference type="ARBA" id="ARBA00004251"/>
    </source>
</evidence>
<keyword evidence="4 13" id="KW-0732">Signal</keyword>
<organism evidence="15 16">
    <name type="scientific">Macrostomum lignano</name>
    <dbReference type="NCBI Taxonomy" id="282301"/>
    <lineage>
        <taxon>Eukaryota</taxon>
        <taxon>Metazoa</taxon>
        <taxon>Spiralia</taxon>
        <taxon>Lophotrochozoa</taxon>
        <taxon>Platyhelminthes</taxon>
        <taxon>Rhabditophora</taxon>
        <taxon>Macrostomorpha</taxon>
        <taxon>Macrostomida</taxon>
        <taxon>Macrostomidae</taxon>
        <taxon>Macrostomum</taxon>
    </lineage>
</organism>
<feature type="region of interest" description="Disordered" evidence="11">
    <location>
        <begin position="1934"/>
        <end position="1963"/>
    </location>
</feature>
<dbReference type="InterPro" id="IPR015919">
    <property type="entry name" value="Cadherin-like_sf"/>
</dbReference>
<keyword evidence="3 12" id="KW-0812">Transmembrane</keyword>
<feature type="domain" description="Cadherin" evidence="14">
    <location>
        <begin position="407"/>
        <end position="524"/>
    </location>
</feature>
<evidence type="ECO:0000256" key="7">
    <source>
        <dbReference type="ARBA" id="ARBA00022889"/>
    </source>
</evidence>
<feature type="domain" description="Cadherin" evidence="14">
    <location>
        <begin position="1192"/>
        <end position="1306"/>
    </location>
</feature>
<protein>
    <recommendedName>
        <fullName evidence="14">Cadherin domain-containing protein</fullName>
    </recommendedName>
</protein>
<dbReference type="GO" id="GO:0005509">
    <property type="term" value="F:calcium ion binding"/>
    <property type="evidence" value="ECO:0007669"/>
    <property type="project" value="UniProtKB-UniRule"/>
</dbReference>
<evidence type="ECO:0000256" key="10">
    <source>
        <dbReference type="PROSITE-ProRule" id="PRU00043"/>
    </source>
</evidence>
<keyword evidence="16" id="KW-1185">Reference proteome</keyword>
<feature type="domain" description="Cadherin" evidence="14">
    <location>
        <begin position="164"/>
        <end position="288"/>
    </location>
</feature>
<dbReference type="OrthoDB" id="6510378at2759"/>
<evidence type="ECO:0000313" key="15">
    <source>
        <dbReference type="EMBL" id="PAA81500.1"/>
    </source>
</evidence>
<feature type="transmembrane region" description="Helical" evidence="12">
    <location>
        <begin position="1794"/>
        <end position="1817"/>
    </location>
</feature>
<comment type="caution">
    <text evidence="15">The sequence shown here is derived from an EMBL/GenBank/DDBJ whole genome shotgun (WGS) entry which is preliminary data.</text>
</comment>
<dbReference type="PANTHER" id="PTHR24026">
    <property type="entry name" value="FAT ATYPICAL CADHERIN-RELATED"/>
    <property type="match status" value="1"/>
</dbReference>
<keyword evidence="5" id="KW-0677">Repeat</keyword>
<keyword evidence="9 12" id="KW-0472">Membrane</keyword>
<feature type="domain" description="Cadherin" evidence="14">
    <location>
        <begin position="634"/>
        <end position="742"/>
    </location>
</feature>
<evidence type="ECO:0000256" key="6">
    <source>
        <dbReference type="ARBA" id="ARBA00022837"/>
    </source>
</evidence>
<evidence type="ECO:0000256" key="13">
    <source>
        <dbReference type="SAM" id="SignalP"/>
    </source>
</evidence>
<reference evidence="15 16" key="1">
    <citation type="submission" date="2017-06" db="EMBL/GenBank/DDBJ databases">
        <title>A platform for efficient transgenesis in Macrostomum lignano, a flatworm model organism for stem cell research.</title>
        <authorList>
            <person name="Berezikov E."/>
        </authorList>
    </citation>
    <scope>NUCLEOTIDE SEQUENCE [LARGE SCALE GENOMIC DNA]</scope>
    <source>
        <strain evidence="15">DV1</strain>
        <tissue evidence="15">Whole organism</tissue>
    </source>
</reference>
<keyword evidence="7" id="KW-0130">Cell adhesion</keyword>
<evidence type="ECO:0000256" key="11">
    <source>
        <dbReference type="SAM" id="MobiDB-lite"/>
    </source>
</evidence>
<keyword evidence="6 10" id="KW-0106">Calcium</keyword>
<feature type="domain" description="Cadherin" evidence="14">
    <location>
        <begin position="983"/>
        <end position="1082"/>
    </location>
</feature>
<dbReference type="FunFam" id="2.60.40.60:FF:000104">
    <property type="entry name" value="cadherin-23 isoform X1"/>
    <property type="match status" value="1"/>
</dbReference>
<feature type="domain" description="Cadherin" evidence="14">
    <location>
        <begin position="1422"/>
        <end position="1565"/>
    </location>
</feature>
<evidence type="ECO:0000256" key="3">
    <source>
        <dbReference type="ARBA" id="ARBA00022692"/>
    </source>
</evidence>
<dbReference type="SUPFAM" id="SSF49313">
    <property type="entry name" value="Cadherin-like"/>
    <property type="match status" value="13"/>
</dbReference>
<dbReference type="Pfam" id="PF00028">
    <property type="entry name" value="Cadherin"/>
    <property type="match status" value="9"/>
</dbReference>
<keyword evidence="8 12" id="KW-1133">Transmembrane helix</keyword>
<dbReference type="PRINTS" id="PR00205">
    <property type="entry name" value="CADHERIN"/>
</dbReference>
<keyword evidence="2" id="KW-1003">Cell membrane</keyword>
<evidence type="ECO:0000313" key="16">
    <source>
        <dbReference type="Proteomes" id="UP000215902"/>
    </source>
</evidence>
<dbReference type="PROSITE" id="PS50268">
    <property type="entry name" value="CADHERIN_2"/>
    <property type="match status" value="14"/>
</dbReference>
<feature type="domain" description="Cadherin" evidence="14">
    <location>
        <begin position="743"/>
        <end position="851"/>
    </location>
</feature>
<dbReference type="FunFam" id="2.60.40.60:FF:000092">
    <property type="entry name" value="Protocadherin 8"/>
    <property type="match status" value="1"/>
</dbReference>
<evidence type="ECO:0000259" key="14">
    <source>
        <dbReference type="PROSITE" id="PS50268"/>
    </source>
</evidence>
<dbReference type="GO" id="GO:0007156">
    <property type="term" value="P:homophilic cell adhesion via plasma membrane adhesion molecules"/>
    <property type="evidence" value="ECO:0007669"/>
    <property type="project" value="InterPro"/>
</dbReference>
<dbReference type="Proteomes" id="UP000215902">
    <property type="component" value="Unassembled WGS sequence"/>
</dbReference>
<accession>A0A267G650</accession>
<feature type="domain" description="Cadherin" evidence="14">
    <location>
        <begin position="1591"/>
        <end position="1693"/>
    </location>
</feature>
<gene>
    <name evidence="15" type="ORF">BOX15_Mlig016256g1</name>
</gene>
<evidence type="ECO:0000256" key="8">
    <source>
        <dbReference type="ARBA" id="ARBA00022989"/>
    </source>
</evidence>
<proteinExistence type="predicted"/>
<feature type="chain" id="PRO_5013034984" description="Cadherin domain-containing protein" evidence="13">
    <location>
        <begin position="25"/>
        <end position="1963"/>
    </location>
</feature>
<name>A0A267G650_9PLAT</name>
<evidence type="ECO:0000256" key="4">
    <source>
        <dbReference type="ARBA" id="ARBA00022729"/>
    </source>
</evidence>
<comment type="subcellular location">
    <subcellularLocation>
        <location evidence="1">Cell membrane</location>
        <topology evidence="1">Single-pass type I membrane protein</topology>
    </subcellularLocation>
</comment>
<feature type="domain" description="Cadherin" evidence="14">
    <location>
        <begin position="289"/>
        <end position="406"/>
    </location>
</feature>
<dbReference type="PROSITE" id="PS00232">
    <property type="entry name" value="CADHERIN_1"/>
    <property type="match status" value="4"/>
</dbReference>
<dbReference type="GO" id="GO:0005886">
    <property type="term" value="C:plasma membrane"/>
    <property type="evidence" value="ECO:0007669"/>
    <property type="project" value="UniProtKB-SubCell"/>
</dbReference>
<dbReference type="Gene3D" id="2.60.40.60">
    <property type="entry name" value="Cadherins"/>
    <property type="match status" value="14"/>
</dbReference>
<evidence type="ECO:0000256" key="2">
    <source>
        <dbReference type="ARBA" id="ARBA00022475"/>
    </source>
</evidence>
<dbReference type="InterPro" id="IPR020894">
    <property type="entry name" value="Cadherin_CS"/>
</dbReference>
<dbReference type="FunFam" id="2.60.40.60:FF:000098">
    <property type="entry name" value="cadherin-23 isoform X1"/>
    <property type="match status" value="1"/>
</dbReference>
<dbReference type="EMBL" id="NIVC01000527">
    <property type="protein sequence ID" value="PAA81500.1"/>
    <property type="molecule type" value="Genomic_DNA"/>
</dbReference>
<evidence type="ECO:0000256" key="12">
    <source>
        <dbReference type="SAM" id="Phobius"/>
    </source>
</evidence>
<dbReference type="STRING" id="282301.A0A267G650"/>
<dbReference type="PANTHER" id="PTHR24026:SF133">
    <property type="entry name" value="CADHERIN-RELATED FAMILY MEMBER 2"/>
    <property type="match status" value="1"/>
</dbReference>
<feature type="domain" description="Cadherin" evidence="14">
    <location>
        <begin position="852"/>
        <end position="978"/>
    </location>
</feature>
<feature type="domain" description="Cadherin" evidence="14">
    <location>
        <begin position="1083"/>
        <end position="1190"/>
    </location>
</feature>